<name>A0ABQ9GGW2_9NEOP</name>
<feature type="region of interest" description="Disordered" evidence="1">
    <location>
        <begin position="1"/>
        <end position="49"/>
    </location>
</feature>
<dbReference type="EMBL" id="JARBHB010000012">
    <property type="protein sequence ID" value="KAJ8871255.1"/>
    <property type="molecule type" value="Genomic_DNA"/>
</dbReference>
<dbReference type="Proteomes" id="UP001159363">
    <property type="component" value="Chromosome 11"/>
</dbReference>
<evidence type="ECO:0000313" key="2">
    <source>
        <dbReference type="EMBL" id="KAJ8871255.1"/>
    </source>
</evidence>
<reference evidence="2 3" key="1">
    <citation type="submission" date="2023-02" db="EMBL/GenBank/DDBJ databases">
        <title>LHISI_Scaffold_Assembly.</title>
        <authorList>
            <person name="Stuart O.P."/>
            <person name="Cleave R."/>
            <person name="Magrath M.J.L."/>
            <person name="Mikheyev A.S."/>
        </authorList>
    </citation>
    <scope>NUCLEOTIDE SEQUENCE [LARGE SCALE GENOMIC DNA]</scope>
    <source>
        <strain evidence="2">Daus_M_001</strain>
        <tissue evidence="2">Leg muscle</tissue>
    </source>
</reference>
<keyword evidence="3" id="KW-1185">Reference proteome</keyword>
<gene>
    <name evidence="2" type="ORF">PR048_027561</name>
</gene>
<evidence type="ECO:0000313" key="3">
    <source>
        <dbReference type="Proteomes" id="UP001159363"/>
    </source>
</evidence>
<comment type="caution">
    <text evidence="2">The sequence shown here is derived from an EMBL/GenBank/DDBJ whole genome shotgun (WGS) entry which is preliminary data.</text>
</comment>
<proteinExistence type="predicted"/>
<evidence type="ECO:0000256" key="1">
    <source>
        <dbReference type="SAM" id="MobiDB-lite"/>
    </source>
</evidence>
<protein>
    <submittedName>
        <fullName evidence="2">Uncharacterized protein</fullName>
    </submittedName>
</protein>
<feature type="compositionally biased region" description="Basic and acidic residues" evidence="1">
    <location>
        <begin position="1"/>
        <end position="17"/>
    </location>
</feature>
<feature type="region of interest" description="Disordered" evidence="1">
    <location>
        <begin position="120"/>
        <end position="170"/>
    </location>
</feature>
<accession>A0ABQ9GGW2</accession>
<sequence>MEQRRNAREGETGDLRENPPTSGIVRHDSHMQKSGGGGPGRESNPGHVKTLVYDTPVNIRVELEARFRAAFETIKNTTRRPSSAMCPATCCSAAEHASNAEKTILRGFYTLSCGAASECRDGGTGEPRVNPSTSGIVRHDPHMRKSGSDPPAGLPPRRIGFSPRPGHSRDFRKRESYRTTLLIGDFLSGISRACIPALLSPHFTLIGSQDLVWRSRAPHECGGVSHHDEQIWLLLVKHYRLIRHAFRRLRFLSQPPRRTGFKPRPGHRDFRKWESCRTMPSVGGFSRGSPVSPAPSFRHRYIFTSITLIGSQDLAVKSRPNLLIHSIPTYTLDSFFFFPETSLVGFHVLSSVHTTNTPPAVVSQSPIIVRPFHQCHG</sequence>
<organism evidence="2 3">
    <name type="scientific">Dryococelus australis</name>
    <dbReference type="NCBI Taxonomy" id="614101"/>
    <lineage>
        <taxon>Eukaryota</taxon>
        <taxon>Metazoa</taxon>
        <taxon>Ecdysozoa</taxon>
        <taxon>Arthropoda</taxon>
        <taxon>Hexapoda</taxon>
        <taxon>Insecta</taxon>
        <taxon>Pterygota</taxon>
        <taxon>Neoptera</taxon>
        <taxon>Polyneoptera</taxon>
        <taxon>Phasmatodea</taxon>
        <taxon>Verophasmatodea</taxon>
        <taxon>Anareolatae</taxon>
        <taxon>Phasmatidae</taxon>
        <taxon>Eurycanthinae</taxon>
        <taxon>Dryococelus</taxon>
    </lineage>
</organism>